<evidence type="ECO:0000256" key="1">
    <source>
        <dbReference type="SAM" id="MobiDB-lite"/>
    </source>
</evidence>
<sequence length="94" mass="9732">MGATSLKGGEVEPVGCLRQGRSGKVITEARRRGSDPEAFTAGCLRWCNSKGVASRGGLGMVAHHGGGEWWLGADKAKERGQGGGLKRLGAKPSQ</sequence>
<dbReference type="AlphaFoldDB" id="A0A9R1R7F0"/>
<accession>A0A9R1R7F0</accession>
<dbReference type="Proteomes" id="UP000324705">
    <property type="component" value="Chromosome 2A"/>
</dbReference>
<gene>
    <name evidence="2" type="ORF">TRITD_2Av1G146790</name>
</gene>
<reference evidence="2 3" key="1">
    <citation type="submission" date="2017-09" db="EMBL/GenBank/DDBJ databases">
        <authorList>
            <consortium name="International Durum Wheat Genome Sequencing Consortium (IDWGSC)"/>
            <person name="Milanesi L."/>
        </authorList>
    </citation>
    <scope>NUCLEOTIDE SEQUENCE [LARGE SCALE GENOMIC DNA]</scope>
    <source>
        <strain evidence="3">cv. Svevo</strain>
    </source>
</reference>
<evidence type="ECO:0000313" key="2">
    <source>
        <dbReference type="EMBL" id="VAH30935.1"/>
    </source>
</evidence>
<feature type="region of interest" description="Disordered" evidence="1">
    <location>
        <begin position="75"/>
        <end position="94"/>
    </location>
</feature>
<organism evidence="2 3">
    <name type="scientific">Triticum turgidum subsp. durum</name>
    <name type="common">Durum wheat</name>
    <name type="synonym">Triticum durum</name>
    <dbReference type="NCBI Taxonomy" id="4567"/>
    <lineage>
        <taxon>Eukaryota</taxon>
        <taxon>Viridiplantae</taxon>
        <taxon>Streptophyta</taxon>
        <taxon>Embryophyta</taxon>
        <taxon>Tracheophyta</taxon>
        <taxon>Spermatophyta</taxon>
        <taxon>Magnoliopsida</taxon>
        <taxon>Liliopsida</taxon>
        <taxon>Poales</taxon>
        <taxon>Poaceae</taxon>
        <taxon>BOP clade</taxon>
        <taxon>Pooideae</taxon>
        <taxon>Triticodae</taxon>
        <taxon>Triticeae</taxon>
        <taxon>Triticinae</taxon>
        <taxon>Triticum</taxon>
    </lineage>
</organism>
<dbReference type="Gramene" id="TRITD2Av1G146790.1">
    <property type="protein sequence ID" value="TRITD2Av1G146790.1"/>
    <property type="gene ID" value="TRITD2Av1G146790"/>
</dbReference>
<keyword evidence="3" id="KW-1185">Reference proteome</keyword>
<name>A0A9R1R7F0_TRITD</name>
<protein>
    <submittedName>
        <fullName evidence="2">Uncharacterized protein</fullName>
    </submittedName>
</protein>
<dbReference type="EMBL" id="LT934113">
    <property type="protein sequence ID" value="VAH30935.1"/>
    <property type="molecule type" value="Genomic_DNA"/>
</dbReference>
<evidence type="ECO:0000313" key="3">
    <source>
        <dbReference type="Proteomes" id="UP000324705"/>
    </source>
</evidence>
<proteinExistence type="predicted"/>